<evidence type="ECO:0000313" key="3">
    <source>
        <dbReference type="Proteomes" id="UP000010146"/>
    </source>
</evidence>
<evidence type="ECO:0008006" key="4">
    <source>
        <dbReference type="Google" id="ProtNLM"/>
    </source>
</evidence>
<name>A0A0F5PQP9_9THEO</name>
<feature type="transmembrane region" description="Helical" evidence="1">
    <location>
        <begin position="6"/>
        <end position="28"/>
    </location>
</feature>
<dbReference type="Proteomes" id="UP000010146">
    <property type="component" value="Unassembled WGS sequence"/>
</dbReference>
<organism evidence="2 3">
    <name type="scientific">Caldanaerobacter subterraneus subsp. pacificus DSM 12653</name>
    <dbReference type="NCBI Taxonomy" id="391606"/>
    <lineage>
        <taxon>Bacteria</taxon>
        <taxon>Bacillati</taxon>
        <taxon>Bacillota</taxon>
        <taxon>Clostridia</taxon>
        <taxon>Thermoanaerobacterales</taxon>
        <taxon>Thermoanaerobacteraceae</taxon>
        <taxon>Caldanaerobacter</taxon>
    </lineage>
</organism>
<dbReference type="InterPro" id="IPR043130">
    <property type="entry name" value="CDP-OH_PTrfase_TM_dom"/>
</dbReference>
<keyword evidence="1" id="KW-1133">Transmembrane helix</keyword>
<sequence>MPALKIAANALTIGRAVIGIIIGGLGAYQGRQALKTTVLLLMTAWFSDVADGFLARASKVKVKDWIGEHDLYADMTVSAGVLYYLTSSNYIPAYAGWGIFIGSVILLYYFPSTTLAEGLQAIPYALMIYTSFVHIPFYGFLIVAFLLFLIVITWPRFPKEKVPGFLNGMRNLKRRI</sequence>
<dbReference type="EMBL" id="ABXP02000046">
    <property type="protein sequence ID" value="KKC30149.1"/>
    <property type="molecule type" value="Genomic_DNA"/>
</dbReference>
<evidence type="ECO:0000313" key="2">
    <source>
        <dbReference type="EMBL" id="KKC30149.1"/>
    </source>
</evidence>
<comment type="caution">
    <text evidence="2">The sequence shown here is derived from an EMBL/GenBank/DDBJ whole genome shotgun (WGS) entry which is preliminary data.</text>
</comment>
<dbReference type="RefSeq" id="WP_046159858.1">
    <property type="nucleotide sequence ID" value="NZ_ABXP02000046.1"/>
</dbReference>
<protein>
    <recommendedName>
        <fullName evidence="4">Phosphatidylglycerophosphate synthase</fullName>
    </recommendedName>
</protein>
<dbReference type="AlphaFoldDB" id="A0A0F5PQP9"/>
<feature type="transmembrane region" description="Helical" evidence="1">
    <location>
        <begin position="91"/>
        <end position="110"/>
    </location>
</feature>
<evidence type="ECO:0000256" key="1">
    <source>
        <dbReference type="SAM" id="Phobius"/>
    </source>
</evidence>
<keyword evidence="1" id="KW-0472">Membrane</keyword>
<reference evidence="2 3" key="1">
    <citation type="submission" date="2008-07" db="EMBL/GenBank/DDBJ databases">
        <authorList>
            <person name="Gonzalez J."/>
            <person name="Sokolova T."/>
            <person name="Ferriera S."/>
            <person name="Johnson J."/>
            <person name="Kravitz S."/>
            <person name="Beeson K."/>
            <person name="Sutton G."/>
            <person name="Rogers Y.-H."/>
            <person name="Friedman R."/>
            <person name="Frazier M."/>
            <person name="Venter J.C."/>
        </authorList>
    </citation>
    <scope>NUCLEOTIDE SEQUENCE [LARGE SCALE GENOMIC DNA]</scope>
    <source>
        <strain evidence="2 3">DSM 12653</strain>
    </source>
</reference>
<dbReference type="Gene3D" id="1.20.120.1760">
    <property type="match status" value="1"/>
</dbReference>
<feature type="transmembrane region" description="Helical" evidence="1">
    <location>
        <begin position="122"/>
        <end position="152"/>
    </location>
</feature>
<keyword evidence="1" id="KW-0812">Transmembrane</keyword>
<gene>
    <name evidence="2" type="ORF">CDSM653_00832</name>
</gene>
<reference evidence="3" key="3">
    <citation type="submission" date="2015-02" db="EMBL/GenBank/DDBJ databases">
        <title>Genome analysis of three genomes within the thermophilic hydrogenogenic bacterial species Caldanaerobacter subterraneus.</title>
        <authorList>
            <person name="Sant'Anna F.H."/>
            <person name="Lebedinsky A."/>
            <person name="Sokolova T."/>
            <person name="Robb F.T."/>
            <person name="Gonzalez J.M."/>
        </authorList>
    </citation>
    <scope>NUCLEOTIDE SEQUENCE [LARGE SCALE GENOMIC DNA]</scope>
    <source>
        <strain evidence="3">DSM 12653</strain>
    </source>
</reference>
<proteinExistence type="predicted"/>
<reference evidence="2 3" key="2">
    <citation type="journal article" date="2015" name="BMC Genomics">
        <title>Analysis of three genomes within the thermophilic bacterial species Caldanaerobacter subterraneus with a focus on carbon monoxide dehydrogenase evolution and hydrolase diversity.</title>
        <authorList>
            <person name="Sant'Anna F.H."/>
            <person name="Lebedinsky A.V."/>
            <person name="Sokolova T.G."/>
            <person name="Robb F.T."/>
            <person name="Gonzalez J.M."/>
        </authorList>
    </citation>
    <scope>NUCLEOTIDE SEQUENCE [LARGE SCALE GENOMIC DNA]</scope>
    <source>
        <strain evidence="2 3">DSM 12653</strain>
    </source>
</reference>
<accession>A0A0F5PQP9</accession>